<dbReference type="Gene3D" id="1.20.5.100">
    <property type="entry name" value="Cytochrome c1, transmembrane anchor, C-terminal"/>
    <property type="match status" value="1"/>
</dbReference>
<dbReference type="Proteomes" id="UP000218890">
    <property type="component" value="Chromosome"/>
</dbReference>
<dbReference type="OrthoDB" id="9798864at2"/>
<feature type="signal peptide" evidence="10">
    <location>
        <begin position="1"/>
        <end position="21"/>
    </location>
</feature>
<proteinExistence type="predicted"/>
<comment type="cofactor">
    <cofactor evidence="8">
        <name>heme c</name>
        <dbReference type="ChEBI" id="CHEBI:61717"/>
    </cofactor>
    <text evidence="8">Binds 1 heme c group covalently per subunit.</text>
</comment>
<feature type="chain" id="PRO_5007142914" evidence="10">
    <location>
        <begin position="22"/>
        <end position="243"/>
    </location>
</feature>
<evidence type="ECO:0000256" key="4">
    <source>
        <dbReference type="ARBA" id="ARBA00022723"/>
    </source>
</evidence>
<keyword evidence="12" id="KW-1185">Reference proteome</keyword>
<keyword evidence="7 9" id="KW-0472">Membrane</keyword>
<dbReference type="InterPro" id="IPR036909">
    <property type="entry name" value="Cyt_c-like_dom_sf"/>
</dbReference>
<evidence type="ECO:0000256" key="9">
    <source>
        <dbReference type="SAM" id="Phobius"/>
    </source>
</evidence>
<evidence type="ECO:0000256" key="7">
    <source>
        <dbReference type="ARBA" id="ARBA00023136"/>
    </source>
</evidence>
<dbReference type="GO" id="GO:0009055">
    <property type="term" value="F:electron transfer activity"/>
    <property type="evidence" value="ECO:0007669"/>
    <property type="project" value="InterPro"/>
</dbReference>
<evidence type="ECO:0000256" key="1">
    <source>
        <dbReference type="ARBA" id="ARBA00004370"/>
    </source>
</evidence>
<dbReference type="Pfam" id="PF02167">
    <property type="entry name" value="Cytochrom_C1"/>
    <property type="match status" value="1"/>
</dbReference>
<dbReference type="GO" id="GO:0016020">
    <property type="term" value="C:membrane"/>
    <property type="evidence" value="ECO:0007669"/>
    <property type="project" value="UniProtKB-SubCell"/>
</dbReference>
<dbReference type="SUPFAM" id="SSF46626">
    <property type="entry name" value="Cytochrome c"/>
    <property type="match status" value="1"/>
</dbReference>
<dbReference type="AlphaFoldDB" id="A0A110B798"/>
<dbReference type="KEGG" id="hhk:HH1059_18390"/>
<keyword evidence="10" id="KW-0732">Signal</keyword>
<feature type="binding site" description="covalent" evidence="8">
    <location>
        <position position="55"/>
    </location>
    <ligand>
        <name>heme c</name>
        <dbReference type="ChEBI" id="CHEBI:61717"/>
    </ligand>
</feature>
<keyword evidence="5 9" id="KW-1133">Transmembrane helix</keyword>
<accession>A0A110B798</accession>
<comment type="subcellular location">
    <subcellularLocation>
        <location evidence="1">Membrane</location>
    </subcellularLocation>
</comment>
<gene>
    <name evidence="11" type="primary">petC</name>
    <name evidence="11" type="ORF">HH1059_18390</name>
</gene>
<keyword evidence="2 8" id="KW-0349">Heme</keyword>
<organism evidence="11 12">
    <name type="scientific">Halorhodospira halochloris</name>
    <name type="common">Ectothiorhodospira halochloris</name>
    <dbReference type="NCBI Taxonomy" id="1052"/>
    <lineage>
        <taxon>Bacteria</taxon>
        <taxon>Pseudomonadati</taxon>
        <taxon>Pseudomonadota</taxon>
        <taxon>Gammaproteobacteria</taxon>
        <taxon>Chromatiales</taxon>
        <taxon>Ectothiorhodospiraceae</taxon>
        <taxon>Halorhodospira</taxon>
    </lineage>
</organism>
<dbReference type="PANTHER" id="PTHR10266:SF3">
    <property type="entry name" value="CYTOCHROME C1, HEME PROTEIN, MITOCHONDRIAL"/>
    <property type="match status" value="1"/>
</dbReference>
<dbReference type="InterPro" id="IPR002326">
    <property type="entry name" value="Cyt_c1"/>
</dbReference>
<evidence type="ECO:0000256" key="5">
    <source>
        <dbReference type="ARBA" id="ARBA00022989"/>
    </source>
</evidence>
<reference evidence="11" key="1">
    <citation type="submission" date="2016-02" db="EMBL/GenBank/DDBJ databases">
        <title>Halorhodospira halochloris DSM-1059 complete genome, version 2.</title>
        <authorList>
            <person name="Tsukatani Y."/>
        </authorList>
    </citation>
    <scope>NUCLEOTIDE SEQUENCE</scope>
    <source>
        <strain evidence="11">DSM 1059</strain>
    </source>
</reference>
<dbReference type="RefSeq" id="WP_096409878.1">
    <property type="nucleotide sequence ID" value="NZ_AP017372.2"/>
</dbReference>
<dbReference type="Gene3D" id="1.10.760.10">
    <property type="entry name" value="Cytochrome c-like domain"/>
    <property type="match status" value="1"/>
</dbReference>
<evidence type="ECO:0000256" key="6">
    <source>
        <dbReference type="ARBA" id="ARBA00023004"/>
    </source>
</evidence>
<dbReference type="PANTHER" id="PTHR10266">
    <property type="entry name" value="CYTOCHROME C1"/>
    <property type="match status" value="1"/>
</dbReference>
<name>A0A110B798_HALHR</name>
<dbReference type="PRINTS" id="PR00603">
    <property type="entry name" value="CYTOCHROMEC1"/>
</dbReference>
<dbReference type="GO" id="GO:0020037">
    <property type="term" value="F:heme binding"/>
    <property type="evidence" value="ECO:0007669"/>
    <property type="project" value="InterPro"/>
</dbReference>
<keyword evidence="3 9" id="KW-0812">Transmembrane</keyword>
<dbReference type="GO" id="GO:0046872">
    <property type="term" value="F:metal ion binding"/>
    <property type="evidence" value="ECO:0007669"/>
    <property type="project" value="UniProtKB-KW"/>
</dbReference>
<keyword evidence="6 8" id="KW-0408">Iron</keyword>
<keyword evidence="4 8" id="KW-0479">Metal-binding</keyword>
<feature type="binding site" description="covalent" evidence="8">
    <location>
        <position position="56"/>
    </location>
    <ligand>
        <name>heme c</name>
        <dbReference type="ChEBI" id="CHEBI:61717"/>
    </ligand>
</feature>
<evidence type="ECO:0000313" key="12">
    <source>
        <dbReference type="Proteomes" id="UP000218890"/>
    </source>
</evidence>
<evidence type="ECO:0000256" key="3">
    <source>
        <dbReference type="ARBA" id="ARBA00022692"/>
    </source>
</evidence>
<feature type="binding site" description="covalent" evidence="8">
    <location>
        <position position="52"/>
    </location>
    <ligand>
        <name>heme c</name>
        <dbReference type="ChEBI" id="CHEBI:61717"/>
    </ligand>
</feature>
<evidence type="ECO:0000256" key="2">
    <source>
        <dbReference type="ARBA" id="ARBA00022617"/>
    </source>
</evidence>
<sequence length="243" mass="27888">MSKKRLGYVLGALLAVSFAGAAQGGIDMKDPNVSHHDRESIRKGAEHFAQYCMGCHSVEYLRYDRVAEDTGMGEEWIEDKLIFDDDIEHHEQMISPMDPEDGENWFGIEPPDLSMTTRVHGEDWVYTFLHAYFKDEDAAVGFDNWIQEGTSMPHVLAHLQGTPKPVHDDDGNLVDIEVSGDGEMSRREYEAMTAELTAFLAYAAEPIRADRERMGIWVILFLLVMTTVFYLLYKEYWRELKKQ</sequence>
<feature type="transmembrane region" description="Helical" evidence="9">
    <location>
        <begin position="214"/>
        <end position="233"/>
    </location>
</feature>
<evidence type="ECO:0000256" key="8">
    <source>
        <dbReference type="PIRSR" id="PIRSR602326-1"/>
    </source>
</evidence>
<protein>
    <submittedName>
        <fullName evidence="11">Ubiquinol cytochrome C oxidoreductase</fullName>
    </submittedName>
</protein>
<evidence type="ECO:0000313" key="11">
    <source>
        <dbReference type="EMBL" id="BAU58528.1"/>
    </source>
</evidence>
<evidence type="ECO:0000256" key="10">
    <source>
        <dbReference type="SAM" id="SignalP"/>
    </source>
</evidence>
<dbReference type="EMBL" id="AP017372">
    <property type="protein sequence ID" value="BAU58528.1"/>
    <property type="molecule type" value="Genomic_DNA"/>
</dbReference>